<dbReference type="Gene3D" id="2.40.50.100">
    <property type="match status" value="1"/>
</dbReference>
<dbReference type="Pfam" id="PF25973">
    <property type="entry name" value="BSH_CzcB"/>
    <property type="match status" value="1"/>
</dbReference>
<evidence type="ECO:0000259" key="4">
    <source>
        <dbReference type="Pfam" id="PF25973"/>
    </source>
</evidence>
<organism evidence="6 7">
    <name type="scientific">Geomesophilobacter sediminis</name>
    <dbReference type="NCBI Taxonomy" id="2798584"/>
    <lineage>
        <taxon>Bacteria</taxon>
        <taxon>Pseudomonadati</taxon>
        <taxon>Thermodesulfobacteriota</taxon>
        <taxon>Desulfuromonadia</taxon>
        <taxon>Geobacterales</taxon>
        <taxon>Geobacteraceae</taxon>
        <taxon>Geomesophilobacter</taxon>
    </lineage>
</organism>
<dbReference type="AlphaFoldDB" id="A0A8J7LUG9"/>
<feature type="domain" description="CzcB-like barrel-sandwich hybrid" evidence="4">
    <location>
        <begin position="127"/>
        <end position="279"/>
    </location>
</feature>
<dbReference type="Gene3D" id="1.10.287.470">
    <property type="entry name" value="Helix hairpin bin"/>
    <property type="match status" value="1"/>
</dbReference>
<evidence type="ECO:0000256" key="1">
    <source>
        <dbReference type="ARBA" id="ARBA00009477"/>
    </source>
</evidence>
<proteinExistence type="inferred from homology"/>
<dbReference type="EMBL" id="JAEMHM010000002">
    <property type="protein sequence ID" value="MBJ6723730.1"/>
    <property type="molecule type" value="Genomic_DNA"/>
</dbReference>
<dbReference type="PANTHER" id="PTHR30469">
    <property type="entry name" value="MULTIDRUG RESISTANCE PROTEIN MDTA"/>
    <property type="match status" value="1"/>
</dbReference>
<dbReference type="Gene3D" id="2.40.420.20">
    <property type="match status" value="1"/>
</dbReference>
<feature type="coiled-coil region" evidence="2">
    <location>
        <begin position="173"/>
        <end position="200"/>
    </location>
</feature>
<dbReference type="Gene3D" id="2.40.30.170">
    <property type="match status" value="1"/>
</dbReference>
<sequence>MIQEPAHNRKPCGSAFPGAIDPNLTYRLRRIAPGKALPHKKSSSASNASHAAPSGISPFGRVNGRISLLAAAVAVVLATTLGCGKKEAEVAKPVAPVVQGATVAAVTEESFPDTIEAVGTVKARTAAVVSARIPGSVTAVLVKEGDRVGRGKLLVRIEAAEAGAAAAGAASGIEEAERGLEEAKARKKLAEATFQRFNKLYNDQAVTRQEFEERQTEREVTEQGVARAKARLDQARQSAKSAGAVAGYGQVTAPVSGLVVARQAEPGQTVFPGTPLLTIEGEDGYRLEVAAPESLLGKVKPGDKVDLTLEQGPAAARIAEVVPTVDPSTRTFLVKLDLAAKGLRSGSYGKALFRTGARPAIAVPARAVVERGALTSVWAVGKDGIARMRLIKVGRPLGDRVEVISGLTSGDRVVTAGAEKVTDGAKVE</sequence>
<dbReference type="Pfam" id="PF25989">
    <property type="entry name" value="YknX_C"/>
    <property type="match status" value="1"/>
</dbReference>
<dbReference type="NCBIfam" id="TIGR01730">
    <property type="entry name" value="RND_mfp"/>
    <property type="match status" value="1"/>
</dbReference>
<evidence type="ECO:0000259" key="3">
    <source>
        <dbReference type="Pfam" id="PF25954"/>
    </source>
</evidence>
<comment type="similarity">
    <text evidence="1">Belongs to the membrane fusion protein (MFP) (TC 8.A.1) family.</text>
</comment>
<accession>A0A8J7LUG9</accession>
<feature type="domain" description="CusB-like beta-barrel" evidence="3">
    <location>
        <begin position="287"/>
        <end position="344"/>
    </location>
</feature>
<reference evidence="6" key="1">
    <citation type="submission" date="2020-12" db="EMBL/GenBank/DDBJ databases">
        <title>Geomonas sp. Red875, isolated from river sediment.</title>
        <authorList>
            <person name="Xu Z."/>
            <person name="Zhang Z."/>
            <person name="Masuda Y."/>
            <person name="Itoh H."/>
            <person name="Senoo K."/>
        </authorList>
    </citation>
    <scope>NUCLEOTIDE SEQUENCE</scope>
    <source>
        <strain evidence="6">Red875</strain>
    </source>
</reference>
<comment type="caution">
    <text evidence="6">The sequence shown here is derived from an EMBL/GenBank/DDBJ whole genome shotgun (WGS) entry which is preliminary data.</text>
</comment>
<evidence type="ECO:0000256" key="2">
    <source>
        <dbReference type="SAM" id="Coils"/>
    </source>
</evidence>
<dbReference type="PANTHER" id="PTHR30469:SF38">
    <property type="entry name" value="HLYD FAMILY SECRETION PROTEIN"/>
    <property type="match status" value="1"/>
</dbReference>
<dbReference type="GO" id="GO:0015562">
    <property type="term" value="F:efflux transmembrane transporter activity"/>
    <property type="evidence" value="ECO:0007669"/>
    <property type="project" value="TreeGrafter"/>
</dbReference>
<dbReference type="Proteomes" id="UP000636888">
    <property type="component" value="Unassembled WGS sequence"/>
</dbReference>
<dbReference type="InterPro" id="IPR058792">
    <property type="entry name" value="Beta-barrel_RND_2"/>
</dbReference>
<keyword evidence="2" id="KW-0175">Coiled coil</keyword>
<gene>
    <name evidence="6" type="ORF">JFN93_03310</name>
</gene>
<dbReference type="GO" id="GO:1990281">
    <property type="term" value="C:efflux pump complex"/>
    <property type="evidence" value="ECO:0007669"/>
    <property type="project" value="TreeGrafter"/>
</dbReference>
<dbReference type="InterPro" id="IPR058637">
    <property type="entry name" value="YknX-like_C"/>
</dbReference>
<evidence type="ECO:0000313" key="6">
    <source>
        <dbReference type="EMBL" id="MBJ6723730.1"/>
    </source>
</evidence>
<dbReference type="InterPro" id="IPR006143">
    <property type="entry name" value="RND_pump_MFP"/>
</dbReference>
<protein>
    <submittedName>
        <fullName evidence="6">Efflux RND transporter periplasmic adaptor subunit</fullName>
    </submittedName>
</protein>
<dbReference type="InterPro" id="IPR058647">
    <property type="entry name" value="BSH_CzcB-like"/>
</dbReference>
<feature type="domain" description="YknX-like C-terminal permuted SH3-like" evidence="5">
    <location>
        <begin position="360"/>
        <end position="428"/>
    </location>
</feature>
<dbReference type="Pfam" id="PF25954">
    <property type="entry name" value="Beta-barrel_RND_2"/>
    <property type="match status" value="1"/>
</dbReference>
<evidence type="ECO:0000259" key="5">
    <source>
        <dbReference type="Pfam" id="PF25989"/>
    </source>
</evidence>
<evidence type="ECO:0000313" key="7">
    <source>
        <dbReference type="Proteomes" id="UP000636888"/>
    </source>
</evidence>
<name>A0A8J7LUG9_9BACT</name>
<keyword evidence="7" id="KW-1185">Reference proteome</keyword>
<dbReference type="SUPFAM" id="SSF111369">
    <property type="entry name" value="HlyD-like secretion proteins"/>
    <property type="match status" value="1"/>
</dbReference>